<dbReference type="InterPro" id="IPR013264">
    <property type="entry name" value="DNAG_N"/>
</dbReference>
<feature type="compositionally biased region" description="Low complexity" evidence="1">
    <location>
        <begin position="187"/>
        <end position="206"/>
    </location>
</feature>
<comment type="caution">
    <text evidence="3">The sequence shown here is derived from an EMBL/GenBank/DDBJ whole genome shotgun (WGS) entry which is preliminary data.</text>
</comment>
<dbReference type="Gene3D" id="3.90.980.10">
    <property type="entry name" value="DNA primase, catalytic core, N-terminal domain"/>
    <property type="match status" value="1"/>
</dbReference>
<dbReference type="EMBL" id="JBEXRX010000182">
    <property type="protein sequence ID" value="MEU0156393.1"/>
    <property type="molecule type" value="Genomic_DNA"/>
</dbReference>
<dbReference type="InterPro" id="IPR037068">
    <property type="entry name" value="DNA_primase_core_N_sf"/>
</dbReference>
<reference evidence="3 4" key="1">
    <citation type="submission" date="2024-06" db="EMBL/GenBank/DDBJ databases">
        <title>The Natural Products Discovery Center: Release of the First 8490 Sequenced Strains for Exploring Actinobacteria Biosynthetic Diversity.</title>
        <authorList>
            <person name="Kalkreuter E."/>
            <person name="Kautsar S.A."/>
            <person name="Yang D."/>
            <person name="Bader C.D."/>
            <person name="Teijaro C.N."/>
            <person name="Fluegel L."/>
            <person name="Davis C.M."/>
            <person name="Simpson J.R."/>
            <person name="Lauterbach L."/>
            <person name="Steele A.D."/>
            <person name="Gui C."/>
            <person name="Meng S."/>
            <person name="Li G."/>
            <person name="Viehrig K."/>
            <person name="Ye F."/>
            <person name="Su P."/>
            <person name="Kiefer A.F."/>
            <person name="Nichols A."/>
            <person name="Cepeda A.J."/>
            <person name="Yan W."/>
            <person name="Fan B."/>
            <person name="Jiang Y."/>
            <person name="Adhikari A."/>
            <person name="Zheng C.-J."/>
            <person name="Schuster L."/>
            <person name="Cowan T.M."/>
            <person name="Smanski M.J."/>
            <person name="Chevrette M.G."/>
            <person name="De Carvalho L.P.S."/>
            <person name="Shen B."/>
        </authorList>
    </citation>
    <scope>NUCLEOTIDE SEQUENCE [LARGE SCALE GENOMIC DNA]</scope>
    <source>
        <strain evidence="3 4">NPDC006286</strain>
    </source>
</reference>
<dbReference type="PANTHER" id="PTHR30313">
    <property type="entry name" value="DNA PRIMASE"/>
    <property type="match status" value="1"/>
</dbReference>
<keyword evidence="4" id="KW-1185">Reference proteome</keyword>
<dbReference type="RefSeq" id="WP_355667904.1">
    <property type="nucleotide sequence ID" value="NZ_JBEXRX010000182.1"/>
</dbReference>
<sequence length="232" mass="25257">MTVPDRSDDQVASGVAERVDAARDRAAALALRAASLDAQVTPRPPTRSRVTSSEQDRLLAAQDLAARFYRAQLDGPGGAGPRRWLAGQGVPVDGRWMLGYAPGRPTALVNELRRAGFTDTEILASGLASTGRGGLLVDRFQDRVVVGVRDSQTHAVVSFVGYAPPGADESVPAVLHGPATAIHRPTRWSGSPSSRSGPAGRWWWPPRRWRRSRGPRRPARTPRWWSHRAGRR</sequence>
<proteinExistence type="predicted"/>
<accession>A0ABV2VUC1</accession>
<protein>
    <recommendedName>
        <fullName evidence="2">DNA primase DNAG catalytic core N-terminal domain-containing protein</fullName>
    </recommendedName>
</protein>
<gene>
    <name evidence="3" type="ORF">ABZ071_31835</name>
</gene>
<evidence type="ECO:0000256" key="1">
    <source>
        <dbReference type="SAM" id="MobiDB-lite"/>
    </source>
</evidence>
<dbReference type="InterPro" id="IPR050219">
    <property type="entry name" value="DnaG_primase"/>
</dbReference>
<name>A0ABV2VUC1_9ACTN</name>
<evidence type="ECO:0000313" key="4">
    <source>
        <dbReference type="Proteomes" id="UP001550348"/>
    </source>
</evidence>
<dbReference type="Proteomes" id="UP001550348">
    <property type="component" value="Unassembled WGS sequence"/>
</dbReference>
<evidence type="ECO:0000259" key="2">
    <source>
        <dbReference type="Pfam" id="PF08275"/>
    </source>
</evidence>
<feature type="region of interest" description="Disordered" evidence="1">
    <location>
        <begin position="182"/>
        <end position="232"/>
    </location>
</feature>
<dbReference type="Pfam" id="PF08275">
    <property type="entry name" value="DNAG_N"/>
    <property type="match status" value="1"/>
</dbReference>
<dbReference type="PANTHER" id="PTHR30313:SF2">
    <property type="entry name" value="DNA PRIMASE"/>
    <property type="match status" value="1"/>
</dbReference>
<feature type="compositionally biased region" description="Basic residues" evidence="1">
    <location>
        <begin position="207"/>
        <end position="232"/>
    </location>
</feature>
<feature type="domain" description="DNA primase DNAG catalytic core N-terminal" evidence="2">
    <location>
        <begin position="95"/>
        <end position="161"/>
    </location>
</feature>
<organism evidence="3 4">
    <name type="scientific">Micromonospora fulviviridis</name>
    <dbReference type="NCBI Taxonomy" id="47860"/>
    <lineage>
        <taxon>Bacteria</taxon>
        <taxon>Bacillati</taxon>
        <taxon>Actinomycetota</taxon>
        <taxon>Actinomycetes</taxon>
        <taxon>Micromonosporales</taxon>
        <taxon>Micromonosporaceae</taxon>
        <taxon>Micromonospora</taxon>
    </lineage>
</organism>
<dbReference type="SUPFAM" id="SSF56731">
    <property type="entry name" value="DNA primase core"/>
    <property type="match status" value="1"/>
</dbReference>
<evidence type="ECO:0000313" key="3">
    <source>
        <dbReference type="EMBL" id="MEU0156393.1"/>
    </source>
</evidence>